<dbReference type="PROSITE" id="PS50194">
    <property type="entry name" value="FILAMIN_REPEAT"/>
    <property type="match status" value="1"/>
</dbReference>
<dbReference type="InParanoid" id="A0A6P8IRH3"/>
<evidence type="ECO:0000256" key="2">
    <source>
        <dbReference type="SAM" id="SignalP"/>
    </source>
</evidence>
<reference evidence="4" key="1">
    <citation type="submission" date="2025-08" db="UniProtKB">
        <authorList>
            <consortium name="RefSeq"/>
        </authorList>
    </citation>
    <scope>IDENTIFICATION</scope>
    <source>
        <tissue evidence="4">Tentacle</tissue>
    </source>
</reference>
<dbReference type="OrthoDB" id="5950832at2759"/>
<dbReference type="AlphaFoldDB" id="A0A6P8IRH3"/>
<evidence type="ECO:0000313" key="4">
    <source>
        <dbReference type="RefSeq" id="XP_031569462.1"/>
    </source>
</evidence>
<evidence type="ECO:0000313" key="3">
    <source>
        <dbReference type="Proteomes" id="UP000515163"/>
    </source>
</evidence>
<organism evidence="3 4">
    <name type="scientific">Actinia tenebrosa</name>
    <name type="common">Australian red waratah sea anemone</name>
    <dbReference type="NCBI Taxonomy" id="6105"/>
    <lineage>
        <taxon>Eukaryota</taxon>
        <taxon>Metazoa</taxon>
        <taxon>Cnidaria</taxon>
        <taxon>Anthozoa</taxon>
        <taxon>Hexacorallia</taxon>
        <taxon>Actiniaria</taxon>
        <taxon>Actiniidae</taxon>
        <taxon>Actinia</taxon>
    </lineage>
</organism>
<feature type="signal peptide" evidence="2">
    <location>
        <begin position="1"/>
        <end position="19"/>
    </location>
</feature>
<dbReference type="InterPro" id="IPR036514">
    <property type="entry name" value="SGNH_hydro_sf"/>
</dbReference>
<dbReference type="Gene3D" id="2.60.40.10">
    <property type="entry name" value="Immunoglobulins"/>
    <property type="match status" value="1"/>
</dbReference>
<sequence length="474" mass="54659">MTPLFWLLSVFLAVQTTSSDVFQNFKTDWCRQRKLRVDWTNLLNPCLKDFNSGSNSYRQSIDGLKTIVENSKINKLEVRPAGEFSRFFIQTYTSKNQKKTIGGDAWRIMLIGPSTLSATVFDHNDGTYEALFLVLEPGKYHVVATLDYTLCDGLRDPPIEWFQNTHCSGKHRNSSLDSEVFAELKTYINKPIKTKEGLFPEFDVPWERWNKVEQQNNMRLANRLCDIKCTVMWDGYGRWVGKNWLPYMNITLQDYPKQSPLSKGTSRHAVGKGTFWIYGDSLSYYFYEALISDPKRTLCSKVFKSCSVSYNWIYPKTLYEVKETCDEMVLNVTKVMVFFKNVLNEPTMDADSAFLFNAGAHYVKTTSFKTYKTVIQEFVKEIKNSYPGKPVWKTTTAIHQQSGDIMGAFRRYTTKHRIKLYNAYANSVMCANGIPILDVFHLSSSYPEGTLDGIHYDSVVFTSVYELLESYFSS</sequence>
<dbReference type="InterPro" id="IPR013783">
    <property type="entry name" value="Ig-like_fold"/>
</dbReference>
<protein>
    <submittedName>
        <fullName evidence="4">Uncharacterized protein LOC116303964</fullName>
    </submittedName>
</protein>
<dbReference type="SUPFAM" id="SSF81296">
    <property type="entry name" value="E set domains"/>
    <property type="match status" value="1"/>
</dbReference>
<dbReference type="KEGG" id="aten:116303964"/>
<dbReference type="Gene3D" id="3.40.50.1110">
    <property type="entry name" value="SGNH hydrolase"/>
    <property type="match status" value="1"/>
</dbReference>
<keyword evidence="3" id="KW-1185">Reference proteome</keyword>
<name>A0A6P8IRH3_ACTTE</name>
<dbReference type="PANTHER" id="PTHR16165:SF5">
    <property type="entry name" value="NXPE FAMILY MEMBER 3"/>
    <property type="match status" value="1"/>
</dbReference>
<dbReference type="InterPro" id="IPR014756">
    <property type="entry name" value="Ig_E-set"/>
</dbReference>
<dbReference type="GeneID" id="116303964"/>
<proteinExistence type="predicted"/>
<keyword evidence="2" id="KW-0732">Signal</keyword>
<feature type="chain" id="PRO_5028371566" evidence="2">
    <location>
        <begin position="20"/>
        <end position="474"/>
    </location>
</feature>
<dbReference type="Proteomes" id="UP000515163">
    <property type="component" value="Unplaced"/>
</dbReference>
<accession>A0A6P8IRH3</accession>
<dbReference type="PANTHER" id="PTHR16165">
    <property type="entry name" value="NXPE FAMILY MEMBER"/>
    <property type="match status" value="1"/>
</dbReference>
<dbReference type="SUPFAM" id="SSF52266">
    <property type="entry name" value="SGNH hydrolase"/>
    <property type="match status" value="1"/>
</dbReference>
<evidence type="ECO:0000256" key="1">
    <source>
        <dbReference type="PROSITE-ProRule" id="PRU00087"/>
    </source>
</evidence>
<gene>
    <name evidence="4" type="primary">LOC116303964</name>
</gene>
<dbReference type="RefSeq" id="XP_031569462.1">
    <property type="nucleotide sequence ID" value="XM_031713602.1"/>
</dbReference>
<dbReference type="InterPro" id="IPR017868">
    <property type="entry name" value="Filamin/ABP280_repeat-like"/>
</dbReference>
<feature type="repeat" description="Filamin" evidence="1">
    <location>
        <begin position="58"/>
        <end position="147"/>
    </location>
</feature>